<dbReference type="GO" id="GO:0008076">
    <property type="term" value="C:voltage-gated potassium channel complex"/>
    <property type="evidence" value="ECO:0007669"/>
    <property type="project" value="InterPro"/>
</dbReference>
<dbReference type="InterPro" id="IPR028325">
    <property type="entry name" value="VG_K_chnl"/>
</dbReference>
<keyword evidence="6" id="KW-0851">Voltage-gated channel</keyword>
<keyword evidence="9" id="KW-0406">Ion transport</keyword>
<accession>A0A3P7IIR0</accession>
<dbReference type="PANTHER" id="PTHR11537">
    <property type="entry name" value="VOLTAGE-GATED POTASSIUM CHANNEL"/>
    <property type="match status" value="1"/>
</dbReference>
<name>A0A3P7IIR0_STRVU</name>
<evidence type="ECO:0000256" key="1">
    <source>
        <dbReference type="ARBA" id="ARBA00004141"/>
    </source>
</evidence>
<evidence type="ECO:0000256" key="12">
    <source>
        <dbReference type="SAM" id="Phobius"/>
    </source>
</evidence>
<evidence type="ECO:0000259" key="14">
    <source>
        <dbReference type="Pfam" id="PF00520"/>
    </source>
</evidence>
<dbReference type="PRINTS" id="PR00169">
    <property type="entry name" value="KCHANNEL"/>
</dbReference>
<keyword evidence="10 12" id="KW-0472">Membrane</keyword>
<dbReference type="AlphaFoldDB" id="A0A3P7IIR0"/>
<comment type="subcellular location">
    <subcellularLocation>
        <location evidence="1">Membrane</location>
        <topology evidence="1">Multi-pass membrane protein</topology>
    </subcellularLocation>
</comment>
<reference evidence="15 16" key="1">
    <citation type="submission" date="2018-11" db="EMBL/GenBank/DDBJ databases">
        <authorList>
            <consortium name="Pathogen Informatics"/>
        </authorList>
    </citation>
    <scope>NUCLEOTIDE SEQUENCE [LARGE SCALE GENOMIC DNA]</scope>
</reference>
<evidence type="ECO:0000313" key="15">
    <source>
        <dbReference type="EMBL" id="VDM67793.1"/>
    </source>
</evidence>
<evidence type="ECO:0000256" key="6">
    <source>
        <dbReference type="ARBA" id="ARBA00022882"/>
    </source>
</evidence>
<evidence type="ECO:0000256" key="9">
    <source>
        <dbReference type="ARBA" id="ARBA00023065"/>
    </source>
</evidence>
<dbReference type="OrthoDB" id="296522at2759"/>
<evidence type="ECO:0000256" key="7">
    <source>
        <dbReference type="ARBA" id="ARBA00022958"/>
    </source>
</evidence>
<dbReference type="GO" id="GO:0001508">
    <property type="term" value="P:action potential"/>
    <property type="evidence" value="ECO:0007669"/>
    <property type="project" value="TreeGrafter"/>
</dbReference>
<dbReference type="GO" id="GO:0005251">
    <property type="term" value="F:delayed rectifier potassium channel activity"/>
    <property type="evidence" value="ECO:0007669"/>
    <property type="project" value="TreeGrafter"/>
</dbReference>
<evidence type="ECO:0000256" key="8">
    <source>
        <dbReference type="ARBA" id="ARBA00022989"/>
    </source>
</evidence>
<keyword evidence="8 12" id="KW-1133">Transmembrane helix</keyword>
<keyword evidence="13" id="KW-0732">Signal</keyword>
<evidence type="ECO:0000256" key="11">
    <source>
        <dbReference type="ARBA" id="ARBA00023303"/>
    </source>
</evidence>
<keyword evidence="4 12" id="KW-0812">Transmembrane</keyword>
<protein>
    <recommendedName>
        <fullName evidence="14">Ion transport domain-containing protein</fullName>
    </recommendedName>
</protein>
<keyword evidence="16" id="KW-1185">Reference proteome</keyword>
<dbReference type="InterPro" id="IPR005821">
    <property type="entry name" value="Ion_trans_dom"/>
</dbReference>
<organism evidence="15 16">
    <name type="scientific">Strongylus vulgaris</name>
    <name type="common">Blood worm</name>
    <dbReference type="NCBI Taxonomy" id="40348"/>
    <lineage>
        <taxon>Eukaryota</taxon>
        <taxon>Metazoa</taxon>
        <taxon>Ecdysozoa</taxon>
        <taxon>Nematoda</taxon>
        <taxon>Chromadorea</taxon>
        <taxon>Rhabditida</taxon>
        <taxon>Rhabditina</taxon>
        <taxon>Rhabditomorpha</taxon>
        <taxon>Strongyloidea</taxon>
        <taxon>Strongylidae</taxon>
        <taxon>Strongylus</taxon>
    </lineage>
</organism>
<evidence type="ECO:0000313" key="16">
    <source>
        <dbReference type="Proteomes" id="UP000270094"/>
    </source>
</evidence>
<feature type="domain" description="Ion transport" evidence="14">
    <location>
        <begin position="69"/>
        <end position="130"/>
    </location>
</feature>
<evidence type="ECO:0000256" key="2">
    <source>
        <dbReference type="ARBA" id="ARBA00022448"/>
    </source>
</evidence>
<sequence>MFAILSVLFVFASVFGLIVGSMPEFQEDASNASAYHYMHVKTSELEKLNKFRTSVGRSDEFPDFVYKPTDNPAFALVVLEYICIGWFTFEYLVRLIIYPKRSEFITKTLNIIDMLTILPFYLELCLPFIGIHSHFKELTDFKAFAGEDLAKGTQTWIGDSNFVLYLFARTTV</sequence>
<feature type="chain" id="PRO_5018074532" description="Ion transport domain-containing protein" evidence="13">
    <location>
        <begin position="17"/>
        <end position="172"/>
    </location>
</feature>
<dbReference type="SUPFAM" id="SSF81324">
    <property type="entry name" value="Voltage-gated potassium channels"/>
    <property type="match status" value="1"/>
</dbReference>
<gene>
    <name evidence="15" type="ORF">SVUK_LOCUS2791</name>
</gene>
<feature type="transmembrane region" description="Helical" evidence="12">
    <location>
        <begin position="73"/>
        <end position="97"/>
    </location>
</feature>
<evidence type="ECO:0000256" key="13">
    <source>
        <dbReference type="SAM" id="SignalP"/>
    </source>
</evidence>
<evidence type="ECO:0000256" key="5">
    <source>
        <dbReference type="ARBA" id="ARBA00022826"/>
    </source>
</evidence>
<dbReference type="Proteomes" id="UP000270094">
    <property type="component" value="Unassembled WGS sequence"/>
</dbReference>
<keyword evidence="2" id="KW-0813">Transport</keyword>
<dbReference type="InterPro" id="IPR027359">
    <property type="entry name" value="Volt_channel_dom_sf"/>
</dbReference>
<feature type="transmembrane region" description="Helical" evidence="12">
    <location>
        <begin position="109"/>
        <end position="131"/>
    </location>
</feature>
<keyword evidence="5" id="KW-0631">Potassium channel</keyword>
<keyword evidence="11" id="KW-0407">Ion channel</keyword>
<keyword evidence="7" id="KW-0630">Potassium</keyword>
<dbReference type="Gene3D" id="1.20.120.350">
    <property type="entry name" value="Voltage-gated potassium channels. Chain C"/>
    <property type="match status" value="1"/>
</dbReference>
<evidence type="ECO:0000256" key="10">
    <source>
        <dbReference type="ARBA" id="ARBA00023136"/>
    </source>
</evidence>
<evidence type="ECO:0000256" key="3">
    <source>
        <dbReference type="ARBA" id="ARBA00022538"/>
    </source>
</evidence>
<evidence type="ECO:0000256" key="4">
    <source>
        <dbReference type="ARBA" id="ARBA00022692"/>
    </source>
</evidence>
<feature type="signal peptide" evidence="13">
    <location>
        <begin position="1"/>
        <end position="16"/>
    </location>
</feature>
<dbReference type="PANTHER" id="PTHR11537:SF121">
    <property type="entry name" value="BTB DOMAIN-CONTAINING PROTEIN"/>
    <property type="match status" value="1"/>
</dbReference>
<proteinExistence type="predicted"/>
<keyword evidence="3" id="KW-0633">Potassium transport</keyword>
<dbReference type="EMBL" id="UYYB01006557">
    <property type="protein sequence ID" value="VDM67793.1"/>
    <property type="molecule type" value="Genomic_DNA"/>
</dbReference>
<dbReference type="Pfam" id="PF00520">
    <property type="entry name" value="Ion_trans"/>
    <property type="match status" value="1"/>
</dbReference>